<dbReference type="SUPFAM" id="SSF54106">
    <property type="entry name" value="LysM domain"/>
    <property type="match status" value="1"/>
</dbReference>
<evidence type="ECO:0000256" key="3">
    <source>
        <dbReference type="ARBA" id="ARBA00022723"/>
    </source>
</evidence>
<feature type="domain" description="LysM" evidence="5">
    <location>
        <begin position="2"/>
        <end position="47"/>
    </location>
</feature>
<dbReference type="InterPro" id="IPR018392">
    <property type="entry name" value="LysM"/>
</dbReference>
<dbReference type="InterPro" id="IPR019832">
    <property type="entry name" value="Mn/Fe_SOD_C"/>
</dbReference>
<evidence type="ECO:0000256" key="2">
    <source>
        <dbReference type="ARBA" id="ARBA00012682"/>
    </source>
</evidence>
<organism evidence="6 7">
    <name type="scientific">Desulforamulus putei DSM 12395</name>
    <dbReference type="NCBI Taxonomy" id="1121429"/>
    <lineage>
        <taxon>Bacteria</taxon>
        <taxon>Bacillati</taxon>
        <taxon>Bacillota</taxon>
        <taxon>Clostridia</taxon>
        <taxon>Eubacteriales</taxon>
        <taxon>Peptococcaceae</taxon>
        <taxon>Desulforamulus</taxon>
    </lineage>
</organism>
<dbReference type="InterPro" id="IPR036314">
    <property type="entry name" value="SOD_C_sf"/>
</dbReference>
<dbReference type="CDD" id="cd00118">
    <property type="entry name" value="LysM"/>
    <property type="match status" value="1"/>
</dbReference>
<dbReference type="Pfam" id="PF02777">
    <property type="entry name" value="Sod_Fe_C"/>
    <property type="match status" value="1"/>
</dbReference>
<proteinExistence type="inferred from homology"/>
<dbReference type="PROSITE" id="PS51782">
    <property type="entry name" value="LYSM"/>
    <property type="match status" value="1"/>
</dbReference>
<dbReference type="RefSeq" id="WP_073237697.1">
    <property type="nucleotide sequence ID" value="NZ_FQUY01000007.1"/>
</dbReference>
<comment type="similarity">
    <text evidence="1">Belongs to the iron/manganese superoxide dismutase family.</text>
</comment>
<keyword evidence="7" id="KW-1185">Reference proteome</keyword>
<dbReference type="InterPro" id="IPR050265">
    <property type="entry name" value="Fe/Mn_Superoxide_Dismutase"/>
</dbReference>
<dbReference type="Pfam" id="PF01476">
    <property type="entry name" value="LysM"/>
    <property type="match status" value="1"/>
</dbReference>
<dbReference type="PANTHER" id="PTHR11404">
    <property type="entry name" value="SUPEROXIDE DISMUTASE 2"/>
    <property type="match status" value="1"/>
</dbReference>
<evidence type="ECO:0000259" key="5">
    <source>
        <dbReference type="PROSITE" id="PS51782"/>
    </source>
</evidence>
<keyword evidence="4" id="KW-0560">Oxidoreductase</keyword>
<sequence length="260" mass="29512">MPRHVVRSGDTIKAIVKKYNVSLSNLSIANTNLENLDRLNPGDVIYIPDPSDGTFSLIESRPLKVQLLSMIGFSPRQIQEHYKIYQGYVNKTNEIRIKLRSMEHGESNSTYSDLRSLKNAETCTVGSYKLHELYFENLGGKGGSATGAILEAIVRDFGSYEFWEKDFRATGLASRGWVILGYDYDDGHLHNYGQDTQGPVIRLEPLLVLDVHEHAYFLDYGTNCASYMDAFFRNLDWLVVNSRLTNLKNNQDKSFINKLG</sequence>
<dbReference type="GO" id="GO:0004784">
    <property type="term" value="F:superoxide dismutase activity"/>
    <property type="evidence" value="ECO:0007669"/>
    <property type="project" value="UniProtKB-EC"/>
</dbReference>
<dbReference type="InterPro" id="IPR036779">
    <property type="entry name" value="LysM_dom_sf"/>
</dbReference>
<dbReference type="InterPro" id="IPR036324">
    <property type="entry name" value="Mn/Fe_SOD_N_sf"/>
</dbReference>
<dbReference type="Proteomes" id="UP000184148">
    <property type="component" value="Unassembled WGS sequence"/>
</dbReference>
<dbReference type="EMBL" id="FQUY01000007">
    <property type="protein sequence ID" value="SHE88446.1"/>
    <property type="molecule type" value="Genomic_DNA"/>
</dbReference>
<evidence type="ECO:0000256" key="4">
    <source>
        <dbReference type="ARBA" id="ARBA00023002"/>
    </source>
</evidence>
<dbReference type="AlphaFoldDB" id="A0A1M4X4P3"/>
<dbReference type="STRING" id="1121429.SAMN02745133_01366"/>
<gene>
    <name evidence="6" type="ORF">SAMN02745133_01366</name>
</gene>
<name>A0A1M4X4P3_9FIRM</name>
<dbReference type="Gene3D" id="1.10.287.990">
    <property type="entry name" value="Fe,Mn superoxide dismutase (SOD) domain"/>
    <property type="match status" value="1"/>
</dbReference>
<dbReference type="Gene3D" id="3.10.350.10">
    <property type="entry name" value="LysM domain"/>
    <property type="match status" value="1"/>
</dbReference>
<dbReference type="OrthoDB" id="9803125at2"/>
<dbReference type="SUPFAM" id="SSF46609">
    <property type="entry name" value="Fe,Mn superoxide dismutase (SOD), N-terminal domain"/>
    <property type="match status" value="1"/>
</dbReference>
<dbReference type="PANTHER" id="PTHR11404:SF6">
    <property type="entry name" value="SUPEROXIDE DISMUTASE [MN], MITOCHONDRIAL"/>
    <property type="match status" value="1"/>
</dbReference>
<protein>
    <recommendedName>
        <fullName evidence="2">superoxide dismutase</fullName>
        <ecNumber evidence="2">1.15.1.1</ecNumber>
    </recommendedName>
</protein>
<reference evidence="7" key="1">
    <citation type="submission" date="2016-11" db="EMBL/GenBank/DDBJ databases">
        <authorList>
            <person name="Varghese N."/>
            <person name="Submissions S."/>
        </authorList>
    </citation>
    <scope>NUCLEOTIDE SEQUENCE [LARGE SCALE GENOMIC DNA]</scope>
    <source>
        <strain evidence="7">DSM 12395</strain>
    </source>
</reference>
<evidence type="ECO:0000256" key="1">
    <source>
        <dbReference type="ARBA" id="ARBA00008714"/>
    </source>
</evidence>
<dbReference type="SMART" id="SM00257">
    <property type="entry name" value="LysM"/>
    <property type="match status" value="1"/>
</dbReference>
<keyword evidence="3" id="KW-0479">Metal-binding</keyword>
<evidence type="ECO:0000313" key="7">
    <source>
        <dbReference type="Proteomes" id="UP000184148"/>
    </source>
</evidence>
<dbReference type="EC" id="1.15.1.1" evidence="2"/>
<accession>A0A1M4X4P3</accession>
<dbReference type="Gene3D" id="3.55.40.20">
    <property type="entry name" value="Iron/manganese superoxide dismutase, C-terminal domain"/>
    <property type="match status" value="1"/>
</dbReference>
<evidence type="ECO:0000313" key="6">
    <source>
        <dbReference type="EMBL" id="SHE88446.1"/>
    </source>
</evidence>
<dbReference type="GO" id="GO:0046872">
    <property type="term" value="F:metal ion binding"/>
    <property type="evidence" value="ECO:0007669"/>
    <property type="project" value="UniProtKB-KW"/>
</dbReference>
<dbReference type="SUPFAM" id="SSF54719">
    <property type="entry name" value="Fe,Mn superoxide dismutase (SOD), C-terminal domain"/>
    <property type="match status" value="1"/>
</dbReference>